<feature type="site" description="Interaction with tRNA" evidence="9">
    <location>
        <position position="364"/>
    </location>
</feature>
<dbReference type="GO" id="GO:0103016">
    <property type="term" value="F:tRNA-uridine 2-sulfurtransferase activity"/>
    <property type="evidence" value="ECO:0007669"/>
    <property type="project" value="UniProtKB-EC"/>
</dbReference>
<feature type="domain" description="tRNA-specific 2-thiouridylase MnmA-like central" evidence="11">
    <location>
        <begin position="216"/>
        <end position="278"/>
    </location>
</feature>
<reference evidence="12" key="1">
    <citation type="journal article" date="2021" name="PeerJ">
        <title>Extensive microbial diversity within the chicken gut microbiome revealed by metagenomics and culture.</title>
        <authorList>
            <person name="Gilroy R."/>
            <person name="Ravi A."/>
            <person name="Getino M."/>
            <person name="Pursley I."/>
            <person name="Horton D.L."/>
            <person name="Alikhan N.F."/>
            <person name="Baker D."/>
            <person name="Gharbi K."/>
            <person name="Hall N."/>
            <person name="Watson M."/>
            <person name="Adriaenssens E.M."/>
            <person name="Foster-Nyarko E."/>
            <person name="Jarju S."/>
            <person name="Secka A."/>
            <person name="Antonio M."/>
            <person name="Oren A."/>
            <person name="Chaudhuri R.R."/>
            <person name="La Ragione R."/>
            <person name="Hildebrand F."/>
            <person name="Pallen M.J."/>
        </authorList>
    </citation>
    <scope>NUCLEOTIDE SEQUENCE</scope>
    <source>
        <strain evidence="12">ChiHjej13B12-9602</strain>
    </source>
</reference>
<dbReference type="Pfam" id="PF20259">
    <property type="entry name" value="tRNA_Me_trans_M"/>
    <property type="match status" value="1"/>
</dbReference>
<dbReference type="Pfam" id="PF20258">
    <property type="entry name" value="tRNA_Me_trans_C"/>
    <property type="match status" value="1"/>
</dbReference>
<gene>
    <name evidence="9 12" type="primary">mnmA</name>
    <name evidence="12" type="ORF">K8V70_09550</name>
</gene>
<keyword evidence="2 9" id="KW-0808">Transferase</keyword>
<dbReference type="HAMAP" id="MF_00144">
    <property type="entry name" value="tRNA_thiouridyl_MnmA"/>
    <property type="match status" value="1"/>
</dbReference>
<protein>
    <recommendedName>
        <fullName evidence="9">tRNA-specific 2-thiouridylase MnmA</fullName>
        <ecNumber evidence="9">2.8.1.13</ecNumber>
    </recommendedName>
</protein>
<evidence type="ECO:0000256" key="5">
    <source>
        <dbReference type="ARBA" id="ARBA00022840"/>
    </source>
</evidence>
<evidence type="ECO:0000256" key="8">
    <source>
        <dbReference type="ARBA" id="ARBA00051542"/>
    </source>
</evidence>
<comment type="catalytic activity">
    <reaction evidence="8 9">
        <text>S-sulfanyl-L-cysteinyl-[protein] + uridine(34) in tRNA + AH2 + ATP = 2-thiouridine(34) in tRNA + L-cysteinyl-[protein] + A + AMP + diphosphate + H(+)</text>
        <dbReference type="Rhea" id="RHEA:47032"/>
        <dbReference type="Rhea" id="RHEA-COMP:10131"/>
        <dbReference type="Rhea" id="RHEA-COMP:11726"/>
        <dbReference type="Rhea" id="RHEA-COMP:11727"/>
        <dbReference type="Rhea" id="RHEA-COMP:11728"/>
        <dbReference type="ChEBI" id="CHEBI:13193"/>
        <dbReference type="ChEBI" id="CHEBI:15378"/>
        <dbReference type="ChEBI" id="CHEBI:17499"/>
        <dbReference type="ChEBI" id="CHEBI:29950"/>
        <dbReference type="ChEBI" id="CHEBI:30616"/>
        <dbReference type="ChEBI" id="CHEBI:33019"/>
        <dbReference type="ChEBI" id="CHEBI:61963"/>
        <dbReference type="ChEBI" id="CHEBI:65315"/>
        <dbReference type="ChEBI" id="CHEBI:87170"/>
        <dbReference type="ChEBI" id="CHEBI:456215"/>
        <dbReference type="EC" id="2.8.1.13"/>
    </reaction>
</comment>
<dbReference type="InterPro" id="IPR046884">
    <property type="entry name" value="MnmA-like_central"/>
</dbReference>
<dbReference type="FunFam" id="3.40.50.620:FF:000115">
    <property type="entry name" value="tRNA-specific 2-thiouridylase MnmA"/>
    <property type="match status" value="1"/>
</dbReference>
<dbReference type="EMBL" id="DYUZ01000034">
    <property type="protein sequence ID" value="HJG38079.1"/>
    <property type="molecule type" value="Genomic_DNA"/>
</dbReference>
<evidence type="ECO:0000256" key="7">
    <source>
        <dbReference type="ARBA" id="ARBA00023157"/>
    </source>
</evidence>
<dbReference type="InterPro" id="IPR023382">
    <property type="entry name" value="MnmA-like_central_sf"/>
</dbReference>
<feature type="binding site" evidence="9">
    <location>
        <position position="129"/>
    </location>
    <ligand>
        <name>ATP</name>
        <dbReference type="ChEBI" id="CHEBI:30616"/>
    </ligand>
</feature>
<evidence type="ECO:0000259" key="11">
    <source>
        <dbReference type="Pfam" id="PF20259"/>
    </source>
</evidence>
<dbReference type="Gene3D" id="3.40.50.620">
    <property type="entry name" value="HUPs"/>
    <property type="match status" value="1"/>
</dbReference>
<sequence>MQGMGTKRVLVALSGGVDSSVAAYLLKEQGFECIGVTMRLYDEDTPGRGRACGNEADIADASAIARRLDMPFHVLDRREAFERDVIKAFVEAYEQGLTPNPCAVCNRAIKFGALLDHARELECTHLATGHYARVTARDGCGGRVFDLLKAHDRTKDQSYFLYGLSQEALARVIFPLGELVKDRDVRRIAEEQGFANARKRDSQGICFVPNNDFAAFIERRRGRELAQGPIVDTAGNLLGTHRGAIRYTVGQRKGLGVAAAHPLYVTRIDARSGTVTLGNEDDLYASALIADSWTWCVPAVEGASIVATRDSEQDAPTLQVRIRYHQEGQAARLAIPDPNEAAGTQGEALHISFDEPQRAIAPGQSVVAYDGERVLGGGRIVRAL</sequence>
<evidence type="ECO:0000256" key="1">
    <source>
        <dbReference type="ARBA" id="ARBA00022555"/>
    </source>
</evidence>
<keyword evidence="4 9" id="KW-0547">Nucleotide-binding</keyword>
<dbReference type="GO" id="GO:0002143">
    <property type="term" value="P:tRNA wobble position uridine thiolation"/>
    <property type="evidence" value="ECO:0007669"/>
    <property type="project" value="TreeGrafter"/>
</dbReference>
<comment type="caution">
    <text evidence="9">Lacks conserved residue(s) required for the propagation of feature annotation.</text>
</comment>
<feature type="active site" description="Cysteine persulfide intermediate" evidence="9">
    <location>
        <position position="206"/>
    </location>
</feature>
<dbReference type="InterPro" id="IPR014729">
    <property type="entry name" value="Rossmann-like_a/b/a_fold"/>
</dbReference>
<keyword evidence="3 9" id="KW-0819">tRNA processing</keyword>
<evidence type="ECO:0000256" key="6">
    <source>
        <dbReference type="ARBA" id="ARBA00022884"/>
    </source>
</evidence>
<reference evidence="12" key="2">
    <citation type="submission" date="2021-09" db="EMBL/GenBank/DDBJ databases">
        <authorList>
            <person name="Gilroy R."/>
        </authorList>
    </citation>
    <scope>NUCLEOTIDE SEQUENCE</scope>
    <source>
        <strain evidence="12">ChiHjej13B12-9602</strain>
    </source>
</reference>
<dbReference type="NCBIfam" id="NF001138">
    <property type="entry name" value="PRK00143.1"/>
    <property type="match status" value="1"/>
</dbReference>
<evidence type="ECO:0000313" key="13">
    <source>
        <dbReference type="Proteomes" id="UP000753256"/>
    </source>
</evidence>
<feature type="site" description="Interaction with tRNA" evidence="9">
    <location>
        <position position="130"/>
    </location>
</feature>
<dbReference type="Gene3D" id="2.30.30.280">
    <property type="entry name" value="Adenine nucleotide alpha hydrolases-like domains"/>
    <property type="match status" value="1"/>
</dbReference>
<feature type="region of interest" description="Interaction with tRNA" evidence="9">
    <location>
        <begin position="155"/>
        <end position="157"/>
    </location>
</feature>
<dbReference type="GO" id="GO:0000049">
    <property type="term" value="F:tRNA binding"/>
    <property type="evidence" value="ECO:0007669"/>
    <property type="project" value="UniProtKB-KW"/>
</dbReference>
<evidence type="ECO:0000256" key="9">
    <source>
        <dbReference type="HAMAP-Rule" id="MF_00144"/>
    </source>
</evidence>
<comment type="function">
    <text evidence="9">Catalyzes the 2-thiolation of uridine at the wobble position (U34) of tRNA, leading to the formation of s(2)U34.</text>
</comment>
<dbReference type="EC" id="2.8.1.13" evidence="9"/>
<keyword evidence="5 9" id="KW-0067">ATP-binding</keyword>
<evidence type="ECO:0000313" key="12">
    <source>
        <dbReference type="EMBL" id="HJG38079.1"/>
    </source>
</evidence>
<name>A0A921IVM5_9ACTN</name>
<dbReference type="Proteomes" id="UP000753256">
    <property type="component" value="Unassembled WGS sequence"/>
</dbReference>
<dbReference type="Pfam" id="PF03054">
    <property type="entry name" value="tRNA_Me_trans"/>
    <property type="match status" value="1"/>
</dbReference>
<accession>A0A921IVM5</accession>
<keyword evidence="9" id="KW-0963">Cytoplasm</keyword>
<dbReference type="SUPFAM" id="SSF52402">
    <property type="entry name" value="Adenine nucleotide alpha hydrolases-like"/>
    <property type="match status" value="1"/>
</dbReference>
<evidence type="ECO:0000256" key="3">
    <source>
        <dbReference type="ARBA" id="ARBA00022694"/>
    </source>
</evidence>
<evidence type="ECO:0000259" key="10">
    <source>
        <dbReference type="Pfam" id="PF20258"/>
    </source>
</evidence>
<comment type="caution">
    <text evidence="12">The sequence shown here is derived from an EMBL/GenBank/DDBJ whole genome shotgun (WGS) entry which is preliminary data.</text>
</comment>
<feature type="binding site" evidence="9">
    <location>
        <position position="38"/>
    </location>
    <ligand>
        <name>ATP</name>
        <dbReference type="ChEBI" id="CHEBI:30616"/>
    </ligand>
</feature>
<dbReference type="RefSeq" id="WP_273191203.1">
    <property type="nucleotide sequence ID" value="NZ_DYUZ01000034.1"/>
</dbReference>
<dbReference type="CDD" id="cd01998">
    <property type="entry name" value="MnmA_TRMU-like"/>
    <property type="match status" value="1"/>
</dbReference>
<comment type="subcellular location">
    <subcellularLocation>
        <location evidence="9">Cytoplasm</location>
    </subcellularLocation>
</comment>
<dbReference type="PANTHER" id="PTHR11933">
    <property type="entry name" value="TRNA 5-METHYLAMINOMETHYL-2-THIOURIDYLATE -METHYLTRANSFERASE"/>
    <property type="match status" value="1"/>
</dbReference>
<proteinExistence type="inferred from homology"/>
<dbReference type="AlphaFoldDB" id="A0A921IVM5"/>
<dbReference type="InterPro" id="IPR004506">
    <property type="entry name" value="MnmA-like"/>
</dbReference>
<keyword evidence="6 9" id="KW-0694">RNA-binding</keyword>
<dbReference type="GO" id="GO:0005524">
    <property type="term" value="F:ATP binding"/>
    <property type="evidence" value="ECO:0007669"/>
    <property type="project" value="UniProtKB-KW"/>
</dbReference>
<dbReference type="Gene3D" id="2.40.30.10">
    <property type="entry name" value="Translation factors"/>
    <property type="match status" value="1"/>
</dbReference>
<feature type="domain" description="tRNA-specific 2-thiouridylase MnmA-like C-terminal" evidence="10">
    <location>
        <begin position="288"/>
        <end position="380"/>
    </location>
</feature>
<evidence type="ECO:0000256" key="4">
    <source>
        <dbReference type="ARBA" id="ARBA00022741"/>
    </source>
</evidence>
<feature type="region of interest" description="Interaction with tRNA" evidence="9">
    <location>
        <begin position="323"/>
        <end position="324"/>
    </location>
</feature>
<dbReference type="InterPro" id="IPR046885">
    <property type="entry name" value="MnmA-like_C"/>
</dbReference>
<feature type="binding site" evidence="9">
    <location>
        <begin position="12"/>
        <end position="19"/>
    </location>
    <ligand>
        <name>ATP</name>
        <dbReference type="ChEBI" id="CHEBI:30616"/>
    </ligand>
</feature>
<evidence type="ECO:0000256" key="2">
    <source>
        <dbReference type="ARBA" id="ARBA00022679"/>
    </source>
</evidence>
<organism evidence="12 13">
    <name type="scientific">Enorma phocaeensis</name>
    <dbReference type="NCBI Taxonomy" id="1871019"/>
    <lineage>
        <taxon>Bacteria</taxon>
        <taxon>Bacillati</taxon>
        <taxon>Actinomycetota</taxon>
        <taxon>Coriobacteriia</taxon>
        <taxon>Coriobacteriales</taxon>
        <taxon>Coriobacteriaceae</taxon>
        <taxon>Enorma</taxon>
    </lineage>
</organism>
<keyword evidence="1 9" id="KW-0820">tRNA-binding</keyword>
<feature type="active site" description="Nucleophile" evidence="9">
    <location>
        <position position="105"/>
    </location>
</feature>
<comment type="similarity">
    <text evidence="9">Belongs to the MnmA/TRMU family.</text>
</comment>
<dbReference type="GO" id="GO:0005737">
    <property type="term" value="C:cytoplasm"/>
    <property type="evidence" value="ECO:0007669"/>
    <property type="project" value="UniProtKB-SubCell"/>
</dbReference>
<keyword evidence="7" id="KW-1015">Disulfide bond</keyword>
<dbReference type="PANTHER" id="PTHR11933:SF5">
    <property type="entry name" value="MITOCHONDRIAL TRNA-SPECIFIC 2-THIOURIDYLASE 1"/>
    <property type="match status" value="1"/>
</dbReference>
<dbReference type="NCBIfam" id="TIGR00420">
    <property type="entry name" value="trmU"/>
    <property type="match status" value="1"/>
</dbReference>